<evidence type="ECO:0000313" key="2">
    <source>
        <dbReference type="Proteomes" id="UP000828251"/>
    </source>
</evidence>
<keyword evidence="2" id="KW-1185">Reference proteome</keyword>
<protein>
    <submittedName>
        <fullName evidence="1">Uncharacterized protein</fullName>
    </submittedName>
</protein>
<gene>
    <name evidence="1" type="ORF">J1N35_011771</name>
</gene>
<accession>A0A9D3W4T9</accession>
<dbReference type="EMBL" id="JAIQCV010000004">
    <property type="protein sequence ID" value="KAH1108003.1"/>
    <property type="molecule type" value="Genomic_DNA"/>
</dbReference>
<organism evidence="1 2">
    <name type="scientific">Gossypium stocksii</name>
    <dbReference type="NCBI Taxonomy" id="47602"/>
    <lineage>
        <taxon>Eukaryota</taxon>
        <taxon>Viridiplantae</taxon>
        <taxon>Streptophyta</taxon>
        <taxon>Embryophyta</taxon>
        <taxon>Tracheophyta</taxon>
        <taxon>Spermatophyta</taxon>
        <taxon>Magnoliopsida</taxon>
        <taxon>eudicotyledons</taxon>
        <taxon>Gunneridae</taxon>
        <taxon>Pentapetalae</taxon>
        <taxon>rosids</taxon>
        <taxon>malvids</taxon>
        <taxon>Malvales</taxon>
        <taxon>Malvaceae</taxon>
        <taxon>Malvoideae</taxon>
        <taxon>Gossypium</taxon>
    </lineage>
</organism>
<reference evidence="1 2" key="1">
    <citation type="journal article" date="2021" name="Plant Biotechnol. J.">
        <title>Multi-omics assisted identification of the key and species-specific regulatory components of drought-tolerant mechanisms in Gossypium stocksii.</title>
        <authorList>
            <person name="Yu D."/>
            <person name="Ke L."/>
            <person name="Zhang D."/>
            <person name="Wu Y."/>
            <person name="Sun Y."/>
            <person name="Mei J."/>
            <person name="Sun J."/>
            <person name="Sun Y."/>
        </authorList>
    </citation>
    <scope>NUCLEOTIDE SEQUENCE [LARGE SCALE GENOMIC DNA]</scope>
    <source>
        <strain evidence="2">cv. E1</strain>
        <tissue evidence="1">Leaf</tissue>
    </source>
</reference>
<dbReference type="Proteomes" id="UP000828251">
    <property type="component" value="Unassembled WGS sequence"/>
</dbReference>
<comment type="caution">
    <text evidence="1">The sequence shown here is derived from an EMBL/GenBank/DDBJ whole genome shotgun (WGS) entry which is preliminary data.</text>
</comment>
<proteinExistence type="predicted"/>
<sequence>MESLDKYCLDSMSLLDGTPTTCYFVPLGTRTTRGNMVFHQHPYSITGEQEEQPLTVEVHLSQIEARLGIMETQVSTILDILQSCYSQCEQ</sequence>
<evidence type="ECO:0000313" key="1">
    <source>
        <dbReference type="EMBL" id="KAH1108003.1"/>
    </source>
</evidence>
<name>A0A9D3W4T9_9ROSI</name>
<dbReference type="AlphaFoldDB" id="A0A9D3W4T9"/>